<protein>
    <submittedName>
        <fullName evidence="5">Cysteine protease</fullName>
    </submittedName>
</protein>
<organism evidence="5">
    <name type="scientific">Theileria cervi</name>
    <dbReference type="NCBI Taxonomy" id="72148"/>
    <lineage>
        <taxon>Eukaryota</taxon>
        <taxon>Sar</taxon>
        <taxon>Alveolata</taxon>
        <taxon>Apicomplexa</taxon>
        <taxon>Aconoidasida</taxon>
        <taxon>Piroplasmida</taxon>
        <taxon>Theileriidae</taxon>
        <taxon>Theileria</taxon>
    </lineage>
</organism>
<reference evidence="5" key="1">
    <citation type="submission" date="1997-12" db="EMBL/GenBank/DDBJ databases">
        <title>Cysteine Protease gene fragment homologs identified in Theileria cervi from a white-tailed deer (Odocoileus virginianus).</title>
        <authorList>
            <person name="Holman P.J."/>
            <person name="Johnson A."/>
            <person name="Cruz D."/>
            <person name="Wagner G.G."/>
        </authorList>
    </citation>
    <scope>NUCLEOTIDE SEQUENCE</scope>
    <source>
        <strain evidence="5">USWTD1</strain>
    </source>
</reference>
<feature type="domain" description="Peptidase C1A papain C-terminal" evidence="4">
    <location>
        <begin position="1"/>
        <end position="155"/>
    </location>
</feature>
<dbReference type="AlphaFoldDB" id="O61167"/>
<gene>
    <name evidence="5" type="primary">cp2</name>
</gene>
<evidence type="ECO:0000259" key="4">
    <source>
        <dbReference type="SMART" id="SM00645"/>
    </source>
</evidence>
<dbReference type="GO" id="GO:0006508">
    <property type="term" value="P:proteolysis"/>
    <property type="evidence" value="ECO:0007669"/>
    <property type="project" value="UniProtKB-KW"/>
</dbReference>
<dbReference type="GO" id="GO:0008234">
    <property type="term" value="F:cysteine-type peptidase activity"/>
    <property type="evidence" value="ECO:0007669"/>
    <property type="project" value="InterPro"/>
</dbReference>
<dbReference type="Pfam" id="PF00112">
    <property type="entry name" value="Peptidase_C1"/>
    <property type="match status" value="1"/>
</dbReference>
<evidence type="ECO:0000256" key="1">
    <source>
        <dbReference type="ARBA" id="ARBA00008455"/>
    </source>
</evidence>
<dbReference type="InterPro" id="IPR038765">
    <property type="entry name" value="Papain-like_cys_pep_sf"/>
</dbReference>
<dbReference type="SMART" id="SM00645">
    <property type="entry name" value="Pept_C1"/>
    <property type="match status" value="1"/>
</dbReference>
<dbReference type="Gene3D" id="3.90.70.10">
    <property type="entry name" value="Cysteine proteinases"/>
    <property type="match status" value="1"/>
</dbReference>
<comment type="similarity">
    <text evidence="1">Belongs to the peptidase C1 family.</text>
</comment>
<evidence type="ECO:0000256" key="3">
    <source>
        <dbReference type="ARBA" id="ARBA00023180"/>
    </source>
</evidence>
<dbReference type="InterPro" id="IPR039417">
    <property type="entry name" value="Peptidase_C1A_papain-like"/>
</dbReference>
<accession>O61167</accession>
<proteinExistence type="inferred from homology"/>
<keyword evidence="2" id="KW-0865">Zymogen</keyword>
<dbReference type="CDD" id="cd02248">
    <property type="entry name" value="Peptidase_C1A"/>
    <property type="match status" value="1"/>
</dbReference>
<evidence type="ECO:0000256" key="2">
    <source>
        <dbReference type="ARBA" id="ARBA00023145"/>
    </source>
</evidence>
<dbReference type="SUPFAM" id="SSF54001">
    <property type="entry name" value="Cysteine proteinases"/>
    <property type="match status" value="1"/>
</dbReference>
<sequence>HCGSCWAMAAADAFSSFKSIKKNKLEVFSYQQILDCTGEKWNCHNGGLTNLALEYLKKHNACLDSEYKYKQWKGVCVDYKCKTPSEIKEVKKENHEDLLEFLKTNGPFVASIVTPNNFMLYEEGIYNGECTSASLHAVLIVGHGYDKVRKAHYWIIKN</sequence>
<dbReference type="EMBL" id="AF036253">
    <property type="protein sequence ID" value="AAC18006.1"/>
    <property type="molecule type" value="Genomic_DNA"/>
</dbReference>
<keyword evidence="3" id="KW-0325">Glycoprotein</keyword>
<dbReference type="InterPro" id="IPR000668">
    <property type="entry name" value="Peptidase_C1A_C"/>
</dbReference>
<dbReference type="InterPro" id="IPR025660">
    <property type="entry name" value="Pept_his_AS"/>
</dbReference>
<dbReference type="PANTHER" id="PTHR12411">
    <property type="entry name" value="CYSTEINE PROTEASE FAMILY C1-RELATED"/>
    <property type="match status" value="1"/>
</dbReference>
<dbReference type="InterPro" id="IPR013128">
    <property type="entry name" value="Peptidase_C1A"/>
</dbReference>
<evidence type="ECO:0000313" key="5">
    <source>
        <dbReference type="EMBL" id="AAC18006.1"/>
    </source>
</evidence>
<dbReference type="PROSITE" id="PS00639">
    <property type="entry name" value="THIOL_PROTEASE_HIS"/>
    <property type="match status" value="1"/>
</dbReference>
<feature type="non-terminal residue" evidence="5">
    <location>
        <position position="158"/>
    </location>
</feature>
<name>O61167_THECV</name>
<keyword evidence="5" id="KW-0645">Protease</keyword>
<feature type="non-terminal residue" evidence="5">
    <location>
        <position position="1"/>
    </location>
</feature>
<keyword evidence="5" id="KW-0378">Hydrolase</keyword>
<dbReference type="MEROPS" id="C01.027"/>